<feature type="binding site" evidence="24">
    <location>
        <position position="878"/>
    </location>
    <ligand>
        <name>Mg(2+)</name>
        <dbReference type="ChEBI" id="CHEBI:18420"/>
    </ligand>
</feature>
<dbReference type="PANTHER" id="PTHR24416">
    <property type="entry name" value="TYROSINE-PROTEIN KINASE RECEPTOR"/>
    <property type="match status" value="1"/>
</dbReference>
<keyword evidence="14 29" id="KW-1133">Transmembrane helix</keyword>
<keyword evidence="18 27" id="KW-0675">Receptor</keyword>
<dbReference type="SMART" id="SM00219">
    <property type="entry name" value="TyrKc"/>
    <property type="match status" value="1"/>
</dbReference>
<dbReference type="GO" id="GO:0060326">
    <property type="term" value="P:cell chemotaxis"/>
    <property type="evidence" value="ECO:0007669"/>
    <property type="project" value="TreeGrafter"/>
</dbReference>
<feature type="site" description="Important for interaction with phosphotyrosine-binding proteins" evidence="25">
    <location>
        <position position="1004"/>
    </location>
</feature>
<dbReference type="GO" id="GO:0005886">
    <property type="term" value="C:plasma membrane"/>
    <property type="evidence" value="ECO:0007669"/>
    <property type="project" value="UniProtKB-SubCell"/>
</dbReference>
<evidence type="ECO:0000256" key="11">
    <source>
        <dbReference type="ARBA" id="ARBA00022777"/>
    </source>
</evidence>
<evidence type="ECO:0000313" key="32">
    <source>
        <dbReference type="Ensembl" id="ENSOKIP00005087320.1"/>
    </source>
</evidence>
<dbReference type="Pfam" id="PF25305">
    <property type="entry name" value="Ig_PDGFR_d4"/>
    <property type="match status" value="1"/>
</dbReference>
<dbReference type="InterPro" id="IPR000719">
    <property type="entry name" value="Prot_kinase_dom"/>
</dbReference>
<evidence type="ECO:0000256" key="17">
    <source>
        <dbReference type="ARBA" id="ARBA00023157"/>
    </source>
</evidence>
<gene>
    <name evidence="32" type="primary">LOC109873120</name>
</gene>
<dbReference type="InterPro" id="IPR013151">
    <property type="entry name" value="Immunoglobulin_dom"/>
</dbReference>
<dbReference type="GO" id="GO:0046872">
    <property type="term" value="F:metal ion binding"/>
    <property type="evidence" value="ECO:0007669"/>
    <property type="project" value="UniProtKB-KW"/>
</dbReference>
<dbReference type="InterPro" id="IPR001824">
    <property type="entry name" value="Tyr_kinase_rcpt_3_CS"/>
</dbReference>
<dbReference type="PROSITE" id="PS00240">
    <property type="entry name" value="RECEPTOR_TYR_KIN_III"/>
    <property type="match status" value="1"/>
</dbReference>
<evidence type="ECO:0000256" key="8">
    <source>
        <dbReference type="ARBA" id="ARBA00022692"/>
    </source>
</evidence>
<feature type="region of interest" description="Disordered" evidence="28">
    <location>
        <begin position="1022"/>
        <end position="1062"/>
    </location>
</feature>
<dbReference type="InterPro" id="IPR007110">
    <property type="entry name" value="Ig-like_dom"/>
</dbReference>
<dbReference type="InterPro" id="IPR050122">
    <property type="entry name" value="RTK"/>
</dbReference>
<protein>
    <recommendedName>
        <fullName evidence="2">receptor protein-tyrosine kinase</fullName>
        <ecNumber evidence="2">2.7.10.1</ecNumber>
    </recommendedName>
</protein>
<dbReference type="GO" id="GO:0014911">
    <property type="term" value="P:positive regulation of smooth muscle cell migration"/>
    <property type="evidence" value="ECO:0007669"/>
    <property type="project" value="TreeGrafter"/>
</dbReference>
<dbReference type="PROSITE" id="PS00107">
    <property type="entry name" value="PROTEIN_KINASE_ATP"/>
    <property type="match status" value="1"/>
</dbReference>
<dbReference type="Pfam" id="PF07714">
    <property type="entry name" value="PK_Tyr_Ser-Thr"/>
    <property type="match status" value="1"/>
</dbReference>
<dbReference type="FunFam" id="2.60.40.10:FF:000223">
    <property type="entry name" value="Platelet-derived growth factor receptor beta"/>
    <property type="match status" value="1"/>
</dbReference>
<feature type="active site" description="Proton acceptor" evidence="22">
    <location>
        <position position="860"/>
    </location>
</feature>
<feature type="domain" description="Ig-like" evidence="31">
    <location>
        <begin position="256"/>
        <end position="349"/>
    </location>
</feature>
<dbReference type="PROSITE" id="PS50835">
    <property type="entry name" value="IG_LIKE"/>
    <property type="match status" value="2"/>
</dbReference>
<dbReference type="GO" id="GO:0001667">
    <property type="term" value="P:ameboidal-type cell migration"/>
    <property type="evidence" value="ECO:0007669"/>
    <property type="project" value="UniProtKB-ARBA"/>
</dbReference>
<dbReference type="SUPFAM" id="SSF48726">
    <property type="entry name" value="Immunoglobulin"/>
    <property type="match status" value="4"/>
</dbReference>
<feature type="binding site" evidence="23">
    <location>
        <begin position="643"/>
        <end position="650"/>
    </location>
    <ligand>
        <name>ATP</name>
        <dbReference type="ChEBI" id="CHEBI:30616"/>
    </ligand>
</feature>
<keyword evidence="19" id="KW-0325">Glycoprotein</keyword>
<keyword evidence="8 27" id="KW-0812">Transmembrane</keyword>
<comment type="similarity">
    <text evidence="27">Belongs to the protein kinase superfamily. Tyr protein kinase family. CSF-1/PDGF receptor subfamily.</text>
</comment>
<comment type="subcellular location">
    <subcellularLocation>
        <location evidence="1">Cell membrane</location>
        <topology evidence="1">Single-pass type I membrane protein</topology>
    </subcellularLocation>
    <subcellularLocation>
        <location evidence="27">Membrane</location>
        <topology evidence="27">Single-pass type I membrane protein</topology>
    </subcellularLocation>
</comment>
<dbReference type="AlphaFoldDB" id="A0A8C7JT84"/>
<evidence type="ECO:0000313" key="33">
    <source>
        <dbReference type="Proteomes" id="UP000694557"/>
    </source>
</evidence>
<evidence type="ECO:0000256" key="14">
    <source>
        <dbReference type="ARBA" id="ARBA00022989"/>
    </source>
</evidence>
<evidence type="ECO:0000256" key="15">
    <source>
        <dbReference type="ARBA" id="ARBA00023136"/>
    </source>
</evidence>
<dbReference type="GeneTree" id="ENSGT00940000157138"/>
<feature type="region of interest" description="Disordered" evidence="28">
    <location>
        <begin position="41"/>
        <end position="64"/>
    </location>
</feature>
<dbReference type="InterPro" id="IPR003599">
    <property type="entry name" value="Ig_sub"/>
</dbReference>
<dbReference type="Gene3D" id="3.30.200.20">
    <property type="entry name" value="Phosphorylase Kinase, domain 1"/>
    <property type="match status" value="1"/>
</dbReference>
<feature type="compositionally biased region" description="Basic and acidic residues" evidence="28">
    <location>
        <begin position="1034"/>
        <end position="1044"/>
    </location>
</feature>
<feature type="region of interest" description="Disordered" evidence="28">
    <location>
        <begin position="1085"/>
        <end position="1146"/>
    </location>
</feature>
<dbReference type="InterPro" id="IPR011009">
    <property type="entry name" value="Kinase-like_dom_sf"/>
</dbReference>
<evidence type="ECO:0000256" key="1">
    <source>
        <dbReference type="ARBA" id="ARBA00004251"/>
    </source>
</evidence>
<dbReference type="Pfam" id="PF00047">
    <property type="entry name" value="ig"/>
    <property type="match status" value="1"/>
</dbReference>
<dbReference type="Gene3D" id="2.60.40.10">
    <property type="entry name" value="Immunoglobulins"/>
    <property type="match status" value="5"/>
</dbReference>
<evidence type="ECO:0000256" key="29">
    <source>
        <dbReference type="SAM" id="Phobius"/>
    </source>
</evidence>
<evidence type="ECO:0000256" key="5">
    <source>
        <dbReference type="ARBA" id="ARBA00022500"/>
    </source>
</evidence>
<dbReference type="GO" id="GO:0043235">
    <property type="term" value="C:receptor complex"/>
    <property type="evidence" value="ECO:0007669"/>
    <property type="project" value="TreeGrafter"/>
</dbReference>
<keyword evidence="20 27" id="KW-0393">Immunoglobulin domain</keyword>
<keyword evidence="6" id="KW-0597">Phosphoprotein</keyword>
<dbReference type="PROSITE" id="PS50011">
    <property type="entry name" value="PROTEIN_KINASE_DOM"/>
    <property type="match status" value="1"/>
</dbReference>
<keyword evidence="16" id="KW-0829">Tyrosine-protein kinase</keyword>
<keyword evidence="5" id="KW-0145">Chemotaxis</keyword>
<name>A0A8C7JT84_ONCKI</name>
<dbReference type="Gene3D" id="1.10.510.10">
    <property type="entry name" value="Transferase(Phosphotransferase) domain 1"/>
    <property type="match status" value="1"/>
</dbReference>
<evidence type="ECO:0000256" key="4">
    <source>
        <dbReference type="ARBA" id="ARBA00022475"/>
    </source>
</evidence>
<keyword evidence="4" id="KW-1003">Cell membrane</keyword>
<feature type="compositionally biased region" description="Low complexity" evidence="28">
    <location>
        <begin position="1086"/>
        <end position="1126"/>
    </location>
</feature>
<feature type="binding site" evidence="23 26">
    <location>
        <position position="670"/>
    </location>
    <ligand>
        <name>ATP</name>
        <dbReference type="ChEBI" id="CHEBI:30616"/>
    </ligand>
</feature>
<dbReference type="GO" id="GO:0005524">
    <property type="term" value="F:ATP binding"/>
    <property type="evidence" value="ECO:0007669"/>
    <property type="project" value="UniProtKB-UniRule"/>
</dbReference>
<dbReference type="Ensembl" id="ENSOKIT00005093383.1">
    <property type="protein sequence ID" value="ENSOKIP00005087320.1"/>
    <property type="gene ID" value="ENSOKIG00005038087.1"/>
</dbReference>
<dbReference type="SUPFAM" id="SSF56112">
    <property type="entry name" value="Protein kinase-like (PK-like)"/>
    <property type="match status" value="1"/>
</dbReference>
<reference evidence="32" key="2">
    <citation type="submission" date="2025-09" db="UniProtKB">
        <authorList>
            <consortium name="Ensembl"/>
        </authorList>
    </citation>
    <scope>IDENTIFICATION</scope>
</reference>
<keyword evidence="3" id="KW-0217">Developmental protein</keyword>
<evidence type="ECO:0000259" key="30">
    <source>
        <dbReference type="PROSITE" id="PS50011"/>
    </source>
</evidence>
<feature type="domain" description="Ig-like" evidence="31">
    <location>
        <begin position="360"/>
        <end position="445"/>
    </location>
</feature>
<dbReference type="SMART" id="SM00409">
    <property type="entry name" value="IG"/>
    <property type="match status" value="4"/>
</dbReference>
<evidence type="ECO:0000256" key="20">
    <source>
        <dbReference type="ARBA" id="ARBA00023319"/>
    </source>
</evidence>
<accession>A0A8C7JT84</accession>
<feature type="binding site" evidence="24">
    <location>
        <position position="865"/>
    </location>
    <ligand>
        <name>Mg(2+)</name>
        <dbReference type="ChEBI" id="CHEBI:18420"/>
    </ligand>
</feature>
<dbReference type="SMART" id="SM00408">
    <property type="entry name" value="IGc2"/>
    <property type="match status" value="3"/>
</dbReference>
<keyword evidence="15 29" id="KW-0472">Membrane</keyword>
<dbReference type="InterPro" id="IPR036179">
    <property type="entry name" value="Ig-like_dom_sf"/>
</dbReference>
<dbReference type="GO" id="GO:0048407">
    <property type="term" value="F:platelet-derived growth factor binding"/>
    <property type="evidence" value="ECO:0007669"/>
    <property type="project" value="TreeGrafter"/>
</dbReference>
<dbReference type="InterPro" id="IPR013098">
    <property type="entry name" value="Ig_I-set"/>
</dbReference>
<dbReference type="Proteomes" id="UP000694557">
    <property type="component" value="Unassembled WGS sequence"/>
</dbReference>
<evidence type="ECO:0000256" key="2">
    <source>
        <dbReference type="ARBA" id="ARBA00011902"/>
    </source>
</evidence>
<keyword evidence="11" id="KW-0418">Kinase</keyword>
<evidence type="ECO:0000256" key="10">
    <source>
        <dbReference type="ARBA" id="ARBA00022741"/>
    </source>
</evidence>
<evidence type="ECO:0000256" key="13">
    <source>
        <dbReference type="ARBA" id="ARBA00022843"/>
    </source>
</evidence>
<dbReference type="PIRSF" id="PIRSF000615">
    <property type="entry name" value="TyrPK_CSF1-R"/>
    <property type="match status" value="1"/>
</dbReference>
<keyword evidence="33" id="KW-1185">Reference proteome</keyword>
<evidence type="ECO:0000256" key="25">
    <source>
        <dbReference type="PIRSR" id="PIRSR000615-4"/>
    </source>
</evidence>
<evidence type="ECO:0000256" key="23">
    <source>
        <dbReference type="PIRSR" id="PIRSR000615-2"/>
    </source>
</evidence>
<evidence type="ECO:0000259" key="31">
    <source>
        <dbReference type="PROSITE" id="PS50835"/>
    </source>
</evidence>
<dbReference type="Pfam" id="PF07679">
    <property type="entry name" value="I-set"/>
    <property type="match status" value="1"/>
</dbReference>
<keyword evidence="17" id="KW-1015">Disulfide bond</keyword>
<evidence type="ECO:0000256" key="16">
    <source>
        <dbReference type="ARBA" id="ARBA00023137"/>
    </source>
</evidence>
<sequence>MASRELLCIVYFPYTHSPKACARRKVSTYISLQIEGAHSTSKSRTSLQLRKDTRNLTSQQTRQGGEKCGEELSQVLLQFCPEGFSLELSPSEKEVILSTNSSFTVVCSGWSKVSWKSPRDPSLEGVAVEDRGTTSVLVLHNVTWRHSGNYICEEPSTEEAKDISVFVPDPEEWFHPLQQAVVMKEGEEGTIPCVVTDPGINVTLYERASKARVEGTYHPSKGFTAILKDSSYICRGAMNGEEKASQVYYVYSIVVPKSMNAFMTLSKTVLKRGEALMVNCTVEEAEMVYFKWDFPRKETIEPLTDFLSEIRIRSFLNISTVTLEDSGHYICRVQDPFSGTSAMDNLTVTVLERGFVDLEPSINTNVSALQYQSVALTVQIEAFPKPQVLWTRDNTTLTGETVSIDTREVHETSYLSTLTLVRVRMEQRGLYTVQVANEDDVKEITFDLQVKSSPKIIDLSDQHIDQGHGVLCVTEGVPTPTVHWYSCESIGKCSNKTTAWKSLSADQENVSIQMNVSYIEASGVNQVRSLLTFQTIGGITSVRCEARNERGRRAWDIKLVSNSLFSQVAVLAAVLALVVIAVIFLIILIALWRKKPRYEIRWKVIESVSSDGHKYTYMDPMHLPYDCVWEVPRDSLVLGHTLGSGAFGRVVEATAYGLGHSQSTTKVAVKMLKSTARTSETQALISELKIMSHLGPHLNIVNLLGACTKQGPIYLITEYCCYGDLVDYLHRNKHTFLQYYADKNRRDADMCRNSTESTVQIQGKSECDGGYMDMTKEDSLNYVPMQELSDNIKYADIEPSVNETPYHQDSNYQGQGQERADVALSISDSPILSYTDLVGFSYQVAKGMDFLASKNCVHRDLAARNVLICEGKLVKICDFGLARDVMNDSNYIAKGKTFLPLKWMAPESIFQNLYTTLSDVWSFGILLSEIFTLGGTPYPGILMNEQFYTALKRGYRMPKPAHATDEIYDIMCKCWDEKFKKRPLFSSLVNLTGNLLTDAYKKKYTQVNEIFLKSDHHAAIRSKPIPAGNPAVSSDDHSSGDRTGQETGEIEETGTEAGPSQTDYIIAIPDIHVAKEAEAGGEVLDTATQSTSSPPSTTDQADTASLDGPEVPLEEPVPTEEAVLAPTQEDKLPQSPCVPEVEESFL</sequence>
<dbReference type="InterPro" id="IPR013783">
    <property type="entry name" value="Ig-like_fold"/>
</dbReference>
<evidence type="ECO:0000256" key="28">
    <source>
        <dbReference type="SAM" id="MobiDB-lite"/>
    </source>
</evidence>
<keyword evidence="24" id="KW-0460">Magnesium</keyword>
<dbReference type="InterPro" id="IPR001245">
    <property type="entry name" value="Ser-Thr/Tyr_kinase_cat_dom"/>
</dbReference>
<dbReference type="PANTHER" id="PTHR24416:SF53">
    <property type="entry name" value="PLATELET-DERIVED GROWTH FACTOR RECEPTOR BETA"/>
    <property type="match status" value="1"/>
</dbReference>
<reference evidence="32" key="1">
    <citation type="submission" date="2025-08" db="UniProtKB">
        <authorList>
            <consortium name="Ensembl"/>
        </authorList>
    </citation>
    <scope>IDENTIFICATION</scope>
</reference>
<feature type="binding site" evidence="23">
    <location>
        <position position="864"/>
    </location>
    <ligand>
        <name>ATP</name>
        <dbReference type="ChEBI" id="CHEBI:30616"/>
    </ligand>
</feature>
<keyword evidence="10 23" id="KW-0547">Nucleotide-binding</keyword>
<feature type="domain" description="Protein kinase" evidence="30">
    <location>
        <begin position="636"/>
        <end position="996"/>
    </location>
</feature>
<evidence type="ECO:0000256" key="24">
    <source>
        <dbReference type="PIRSR" id="PIRSR000615-3"/>
    </source>
</evidence>
<dbReference type="InterPro" id="IPR008266">
    <property type="entry name" value="Tyr_kinase_AS"/>
</dbReference>
<evidence type="ECO:0000256" key="12">
    <source>
        <dbReference type="ARBA" id="ARBA00022840"/>
    </source>
</evidence>
<dbReference type="GO" id="GO:0005019">
    <property type="term" value="F:platelet-derived growth factor beta-receptor activity"/>
    <property type="evidence" value="ECO:0007669"/>
    <property type="project" value="TreeGrafter"/>
</dbReference>
<evidence type="ECO:0000256" key="3">
    <source>
        <dbReference type="ARBA" id="ARBA00022473"/>
    </source>
</evidence>
<evidence type="ECO:0000256" key="18">
    <source>
        <dbReference type="ARBA" id="ARBA00023170"/>
    </source>
</evidence>
<comment type="catalytic activity">
    <reaction evidence="21">
        <text>L-tyrosyl-[protein] + ATP = O-phospho-L-tyrosyl-[protein] + ADP + H(+)</text>
        <dbReference type="Rhea" id="RHEA:10596"/>
        <dbReference type="Rhea" id="RHEA-COMP:10136"/>
        <dbReference type="Rhea" id="RHEA-COMP:20101"/>
        <dbReference type="ChEBI" id="CHEBI:15378"/>
        <dbReference type="ChEBI" id="CHEBI:30616"/>
        <dbReference type="ChEBI" id="CHEBI:46858"/>
        <dbReference type="ChEBI" id="CHEBI:61978"/>
        <dbReference type="ChEBI" id="CHEBI:456216"/>
        <dbReference type="EC" id="2.7.10.1"/>
    </reaction>
</comment>
<keyword evidence="9" id="KW-0677">Repeat</keyword>
<feature type="binding site" evidence="23">
    <location>
        <begin position="718"/>
        <end position="724"/>
    </location>
    <ligand>
        <name>ATP</name>
        <dbReference type="ChEBI" id="CHEBI:30616"/>
    </ligand>
</feature>
<evidence type="ECO:0000256" key="7">
    <source>
        <dbReference type="ARBA" id="ARBA00022679"/>
    </source>
</evidence>
<evidence type="ECO:0000256" key="21">
    <source>
        <dbReference type="ARBA" id="ARBA00051243"/>
    </source>
</evidence>
<evidence type="ECO:0000256" key="27">
    <source>
        <dbReference type="RuleBase" id="RU000311"/>
    </source>
</evidence>
<evidence type="ECO:0000256" key="6">
    <source>
        <dbReference type="ARBA" id="ARBA00022553"/>
    </source>
</evidence>
<evidence type="ECO:0000256" key="26">
    <source>
        <dbReference type="PROSITE-ProRule" id="PRU10141"/>
    </source>
</evidence>
<keyword evidence="7" id="KW-0808">Transferase</keyword>
<dbReference type="FunFam" id="3.30.200.20:FF:000025">
    <property type="entry name" value="Platelet-derived growth factor receptor alpha"/>
    <property type="match status" value="1"/>
</dbReference>
<evidence type="ECO:0000256" key="9">
    <source>
        <dbReference type="ARBA" id="ARBA00022737"/>
    </source>
</evidence>
<keyword evidence="24" id="KW-0479">Metal-binding</keyword>
<dbReference type="PROSITE" id="PS00109">
    <property type="entry name" value="PROTEIN_KINASE_TYR"/>
    <property type="match status" value="1"/>
</dbReference>
<dbReference type="EC" id="2.7.10.1" evidence="2"/>
<organism evidence="32 33">
    <name type="scientific">Oncorhynchus kisutch</name>
    <name type="common">Coho salmon</name>
    <name type="synonym">Salmo kisutch</name>
    <dbReference type="NCBI Taxonomy" id="8019"/>
    <lineage>
        <taxon>Eukaryota</taxon>
        <taxon>Metazoa</taxon>
        <taxon>Chordata</taxon>
        <taxon>Craniata</taxon>
        <taxon>Vertebrata</taxon>
        <taxon>Euteleostomi</taxon>
        <taxon>Actinopterygii</taxon>
        <taxon>Neopterygii</taxon>
        <taxon>Teleostei</taxon>
        <taxon>Protacanthopterygii</taxon>
        <taxon>Salmoniformes</taxon>
        <taxon>Salmonidae</taxon>
        <taxon>Salmoninae</taxon>
        <taxon>Oncorhynchus</taxon>
    </lineage>
</organism>
<dbReference type="InterPro" id="IPR017441">
    <property type="entry name" value="Protein_kinase_ATP_BS"/>
</dbReference>
<evidence type="ECO:0000256" key="19">
    <source>
        <dbReference type="ARBA" id="ARBA00023180"/>
    </source>
</evidence>
<dbReference type="FunFam" id="1.10.510.10:FF:000140">
    <property type="entry name" value="Platelet-derived growth factor receptor beta"/>
    <property type="match status" value="1"/>
</dbReference>
<keyword evidence="13" id="KW-0832">Ubl conjugation</keyword>
<evidence type="ECO:0000256" key="22">
    <source>
        <dbReference type="PIRSR" id="PIRSR000615-1"/>
    </source>
</evidence>
<dbReference type="GO" id="GO:0001525">
    <property type="term" value="P:angiogenesis"/>
    <property type="evidence" value="ECO:0007669"/>
    <property type="project" value="TreeGrafter"/>
</dbReference>
<keyword evidence="12 23" id="KW-0067">ATP-binding</keyword>
<proteinExistence type="inferred from homology"/>
<feature type="transmembrane region" description="Helical" evidence="29">
    <location>
        <begin position="568"/>
        <end position="592"/>
    </location>
</feature>
<dbReference type="InterPro" id="IPR003598">
    <property type="entry name" value="Ig_sub2"/>
</dbReference>
<feature type="binding site" evidence="24">
    <location>
        <position position="615"/>
    </location>
    <ligand>
        <name>Mg(2+)</name>
        <dbReference type="ChEBI" id="CHEBI:18420"/>
    </ligand>
</feature>
<dbReference type="InterPro" id="IPR020635">
    <property type="entry name" value="Tyr_kinase_cat_dom"/>
</dbReference>